<feature type="transmembrane region" description="Helical" evidence="1">
    <location>
        <begin position="37"/>
        <end position="57"/>
    </location>
</feature>
<dbReference type="Pfam" id="PF14030">
    <property type="entry name" value="DUF4245"/>
    <property type="match status" value="1"/>
</dbReference>
<accession>A0ABQ4CR33</accession>
<organism evidence="2 3">
    <name type="scientific">Asanoa siamensis</name>
    <dbReference type="NCBI Taxonomy" id="926357"/>
    <lineage>
        <taxon>Bacteria</taxon>
        <taxon>Bacillati</taxon>
        <taxon>Actinomycetota</taxon>
        <taxon>Actinomycetes</taxon>
        <taxon>Micromonosporales</taxon>
        <taxon>Micromonosporaceae</taxon>
        <taxon>Asanoa</taxon>
    </lineage>
</organism>
<keyword evidence="1" id="KW-0472">Membrane</keyword>
<keyword evidence="1" id="KW-0812">Transmembrane</keyword>
<gene>
    <name evidence="2" type="ORF">Asi02nite_32400</name>
</gene>
<dbReference type="EMBL" id="BONE01000023">
    <property type="protein sequence ID" value="GIF73722.1"/>
    <property type="molecule type" value="Genomic_DNA"/>
</dbReference>
<protein>
    <recommendedName>
        <fullName evidence="4">DUF4245 domain-containing protein</fullName>
    </recommendedName>
</protein>
<dbReference type="Proteomes" id="UP000604117">
    <property type="component" value="Unassembled WGS sequence"/>
</dbReference>
<evidence type="ECO:0000313" key="3">
    <source>
        <dbReference type="Proteomes" id="UP000604117"/>
    </source>
</evidence>
<evidence type="ECO:0000256" key="1">
    <source>
        <dbReference type="SAM" id="Phobius"/>
    </source>
</evidence>
<keyword evidence="1" id="KW-1133">Transmembrane helix</keyword>
<name>A0ABQ4CR33_9ACTN</name>
<comment type="caution">
    <text evidence="2">The sequence shown here is derived from an EMBL/GenBank/DDBJ whole genome shotgun (WGS) entry which is preliminary data.</text>
</comment>
<keyword evidence="3" id="KW-1185">Reference proteome</keyword>
<evidence type="ECO:0008006" key="4">
    <source>
        <dbReference type="Google" id="ProtNLM"/>
    </source>
</evidence>
<dbReference type="InterPro" id="IPR025339">
    <property type="entry name" value="DUF4245"/>
</dbReference>
<evidence type="ECO:0000313" key="2">
    <source>
        <dbReference type="EMBL" id="GIF73722.1"/>
    </source>
</evidence>
<sequence>MWPPGRPVGTITLVEEQGTQEIVESVRRSERRPRDMVISMLVLLVPILLAFGAYRVFLDGGDPIAVDTTAAIDDARHANAFPVLVPTGLPDDWTTVSARWQNVEGGKALRFGLVTPDGKGVQVLQTDADPTKVIPTELTGDARPLDKTDIKGATWQSYSTRPGERALVKLNPDHMIIVVGGAGAADLRTLAGSLN</sequence>
<proteinExistence type="predicted"/>
<reference evidence="2 3" key="1">
    <citation type="submission" date="2021-01" db="EMBL/GenBank/DDBJ databases">
        <title>Whole genome shotgun sequence of Asanoa siamensis NBRC 107932.</title>
        <authorList>
            <person name="Komaki H."/>
            <person name="Tamura T."/>
        </authorList>
    </citation>
    <scope>NUCLEOTIDE SEQUENCE [LARGE SCALE GENOMIC DNA]</scope>
    <source>
        <strain evidence="2 3">NBRC 107932</strain>
    </source>
</reference>